<evidence type="ECO:0000313" key="1">
    <source>
        <dbReference type="EMBL" id="CED93968.1"/>
    </source>
</evidence>
<gene>
    <name evidence="1" type="ORF">CRIB_1359</name>
</gene>
<dbReference type="KEGG" id="ril:CRIB_1359"/>
<dbReference type="RefSeq" id="WP_180701529.1">
    <property type="nucleotide sequence ID" value="NZ_LN555523.1"/>
</dbReference>
<proteinExistence type="predicted"/>
<dbReference type="EMBL" id="LN555523">
    <property type="protein sequence ID" value="CED93968.1"/>
    <property type="molecule type" value="Genomic_DNA"/>
</dbReference>
<dbReference type="AlphaFoldDB" id="A0A1V1I175"/>
<dbReference type="GeneID" id="82205396"/>
<name>A0A1V1I175_9FIRM</name>
<keyword evidence="2" id="KW-1185">Reference proteome</keyword>
<dbReference type="Proteomes" id="UP000245622">
    <property type="component" value="Chromosome 1"/>
</dbReference>
<reference evidence="1 2" key="1">
    <citation type="submission" date="2014-04" db="EMBL/GenBank/DDBJ databases">
        <authorList>
            <person name="Hornung B.V."/>
        </authorList>
    </citation>
    <scope>NUCLEOTIDE SEQUENCE [LARGE SCALE GENOMIC DNA]</scope>
    <source>
        <strain evidence="1 2">CRIB</strain>
    </source>
</reference>
<organism evidence="1 2">
    <name type="scientific">Romboutsia ilealis</name>
    <dbReference type="NCBI Taxonomy" id="1115758"/>
    <lineage>
        <taxon>Bacteria</taxon>
        <taxon>Bacillati</taxon>
        <taxon>Bacillota</taxon>
        <taxon>Clostridia</taxon>
        <taxon>Peptostreptococcales</taxon>
        <taxon>Peptostreptococcaceae</taxon>
        <taxon>Romboutsia</taxon>
    </lineage>
</organism>
<accession>A0A1V1I175</accession>
<protein>
    <submittedName>
        <fullName evidence="1">Uncharacterized protein</fullName>
    </submittedName>
</protein>
<sequence length="67" mass="7932">MKKIASMKNTKICAFYINWYDTCNSNLRPVNTVAGLWEYEHNAMCKCLLRNANMYAWASCPKFKRKF</sequence>
<evidence type="ECO:0000313" key="2">
    <source>
        <dbReference type="Proteomes" id="UP000245622"/>
    </source>
</evidence>